<dbReference type="InterPro" id="IPR002018">
    <property type="entry name" value="CarbesteraseB"/>
</dbReference>
<keyword evidence="3" id="KW-0732">Signal</keyword>
<evidence type="ECO:0000256" key="2">
    <source>
        <dbReference type="ARBA" id="ARBA00022801"/>
    </source>
</evidence>
<sequence length="510" mass="54896">MASAALLAISLYVLMGAGQPPTDRTRPAVTLPAGRVVGTSTGSVSRYLGIPFGAAPVRFDPPKPVDNWQGTYDASQYKPGCIQEFKYPATARNQIMKWFNSPPNPAGESEDCLYLDVFAPANAEEGSKAVMVWLFGGDFAFGTGSLPLYDGTSFAETQDVVVVTPSYRTNVFGFPGSPEKPMSEQNLGLLDQRLALEWVQRNIHRFGGDPDRVTLFGESAGGASVEILVTNPPTPVPFVGAIVHSGQGSVDFRTNNSAVSWKRLSKAAGCDSDRAAQLSPIYDGGVTYNGTGRRDRLSSTPTDSRIARVPLLIGSNANESSMFIYGQTDIKAFLAKSLPQLANRTDELLDAYPEYDSAGGPINLKLAAIVTEFRFQCPIKIVAEESAAVGIPTWRYYFDAGFPNTDIFPGSGAYHSSEISLVFGTYPRNGSTPYQVEVSRAMQKVWADFAKDPSRGPGWAAVPQISIFGGGVRPGGDDGTGKPVMEVGDPTNIDKRCLLYKDIYDDETLV</sequence>
<keyword evidence="2 3" id="KW-0378">Hydrolase</keyword>
<organism evidence="5 6">
    <name type="scientific">Cladobotryum mycophilum</name>
    <dbReference type="NCBI Taxonomy" id="491253"/>
    <lineage>
        <taxon>Eukaryota</taxon>
        <taxon>Fungi</taxon>
        <taxon>Dikarya</taxon>
        <taxon>Ascomycota</taxon>
        <taxon>Pezizomycotina</taxon>
        <taxon>Sordariomycetes</taxon>
        <taxon>Hypocreomycetidae</taxon>
        <taxon>Hypocreales</taxon>
        <taxon>Hypocreaceae</taxon>
        <taxon>Cladobotryum</taxon>
    </lineage>
</organism>
<dbReference type="PROSITE" id="PS00122">
    <property type="entry name" value="CARBOXYLESTERASE_B_1"/>
    <property type="match status" value="1"/>
</dbReference>
<feature type="signal peptide" evidence="3">
    <location>
        <begin position="1"/>
        <end position="18"/>
    </location>
</feature>
<dbReference type="Pfam" id="PF00135">
    <property type="entry name" value="COesterase"/>
    <property type="match status" value="2"/>
</dbReference>
<dbReference type="Gene3D" id="3.40.50.1820">
    <property type="entry name" value="alpha/beta hydrolase"/>
    <property type="match status" value="1"/>
</dbReference>
<dbReference type="InterPro" id="IPR029058">
    <property type="entry name" value="AB_hydrolase_fold"/>
</dbReference>
<keyword evidence="6" id="KW-1185">Reference proteome</keyword>
<dbReference type="PROSITE" id="PS00941">
    <property type="entry name" value="CARBOXYLESTERASE_B_2"/>
    <property type="match status" value="1"/>
</dbReference>
<dbReference type="InterPro" id="IPR019826">
    <property type="entry name" value="Carboxylesterase_B_AS"/>
</dbReference>
<gene>
    <name evidence="5" type="ORF">PT974_05116</name>
</gene>
<evidence type="ECO:0000259" key="4">
    <source>
        <dbReference type="Pfam" id="PF00135"/>
    </source>
</evidence>
<evidence type="ECO:0000313" key="5">
    <source>
        <dbReference type="EMBL" id="KAK5994634.1"/>
    </source>
</evidence>
<dbReference type="PANTHER" id="PTHR43918:SF4">
    <property type="entry name" value="CARBOXYLIC ESTER HYDROLASE"/>
    <property type="match status" value="1"/>
</dbReference>
<dbReference type="PANTHER" id="PTHR43918">
    <property type="entry name" value="ACETYLCHOLINESTERASE"/>
    <property type="match status" value="1"/>
</dbReference>
<dbReference type="SUPFAM" id="SSF53474">
    <property type="entry name" value="alpha/beta-Hydrolases"/>
    <property type="match status" value="1"/>
</dbReference>
<dbReference type="EMBL" id="JAVFKD010000010">
    <property type="protein sequence ID" value="KAK5994634.1"/>
    <property type="molecule type" value="Genomic_DNA"/>
</dbReference>
<evidence type="ECO:0000256" key="1">
    <source>
        <dbReference type="ARBA" id="ARBA00005964"/>
    </source>
</evidence>
<name>A0ABR0SRA4_9HYPO</name>
<evidence type="ECO:0000313" key="6">
    <source>
        <dbReference type="Proteomes" id="UP001338125"/>
    </source>
</evidence>
<dbReference type="InterPro" id="IPR050654">
    <property type="entry name" value="AChE-related_enzymes"/>
</dbReference>
<comment type="similarity">
    <text evidence="1 3">Belongs to the type-B carboxylesterase/lipase family.</text>
</comment>
<feature type="domain" description="Carboxylesterase type B" evidence="4">
    <location>
        <begin position="27"/>
        <end position="277"/>
    </location>
</feature>
<feature type="domain" description="Carboxylesterase type B" evidence="4">
    <location>
        <begin position="302"/>
        <end position="452"/>
    </location>
</feature>
<evidence type="ECO:0000256" key="3">
    <source>
        <dbReference type="RuleBase" id="RU361235"/>
    </source>
</evidence>
<comment type="caution">
    <text evidence="5">The sequence shown here is derived from an EMBL/GenBank/DDBJ whole genome shotgun (WGS) entry which is preliminary data.</text>
</comment>
<dbReference type="InterPro" id="IPR019819">
    <property type="entry name" value="Carboxylesterase_B_CS"/>
</dbReference>
<dbReference type="Proteomes" id="UP001338125">
    <property type="component" value="Unassembled WGS sequence"/>
</dbReference>
<proteinExistence type="inferred from homology"/>
<feature type="chain" id="PRO_5044953777" description="Carboxylic ester hydrolase" evidence="3">
    <location>
        <begin position="19"/>
        <end position="510"/>
    </location>
</feature>
<protein>
    <recommendedName>
        <fullName evidence="3">Carboxylic ester hydrolase</fullName>
        <ecNumber evidence="3">3.1.1.-</ecNumber>
    </recommendedName>
</protein>
<dbReference type="EC" id="3.1.1.-" evidence="3"/>
<reference evidence="5 6" key="1">
    <citation type="submission" date="2024-01" db="EMBL/GenBank/DDBJ databases">
        <title>Complete genome of Cladobotryum mycophilum ATHUM6906.</title>
        <authorList>
            <person name="Christinaki A.C."/>
            <person name="Myridakis A.I."/>
            <person name="Kouvelis V.N."/>
        </authorList>
    </citation>
    <scope>NUCLEOTIDE SEQUENCE [LARGE SCALE GENOMIC DNA]</scope>
    <source>
        <strain evidence="5 6">ATHUM6906</strain>
    </source>
</reference>
<accession>A0ABR0SRA4</accession>